<feature type="transmembrane region" description="Helical" evidence="11">
    <location>
        <begin position="172"/>
        <end position="189"/>
    </location>
</feature>
<keyword evidence="3" id="KW-0633">Potassium transport</keyword>
<dbReference type="InterPro" id="IPR057291">
    <property type="entry name" value="CHX17_2nd"/>
</dbReference>
<feature type="domain" description="Cation/H+ exchanger transmembrane" evidence="12">
    <location>
        <begin position="55"/>
        <end position="436"/>
    </location>
</feature>
<dbReference type="PANTHER" id="PTHR32468">
    <property type="entry name" value="CATION/H + ANTIPORTER"/>
    <property type="match status" value="1"/>
</dbReference>
<evidence type="ECO:0008006" key="17">
    <source>
        <dbReference type="Google" id="ProtNLM"/>
    </source>
</evidence>
<keyword evidence="4 11" id="KW-0812">Transmembrane</keyword>
<reference evidence="15 16" key="1">
    <citation type="submission" date="2024-03" db="EMBL/GenBank/DDBJ databases">
        <authorList>
            <person name="Gkanogiannis A."/>
            <person name="Becerra Lopez-Lavalle L."/>
        </authorList>
    </citation>
    <scope>NUCLEOTIDE SEQUENCE [LARGE SCALE GENOMIC DNA]</scope>
</reference>
<evidence type="ECO:0000256" key="1">
    <source>
        <dbReference type="ARBA" id="ARBA00004141"/>
    </source>
</evidence>
<comment type="subcellular location">
    <subcellularLocation>
        <location evidence="1">Membrane</location>
        <topology evidence="1">Multi-pass membrane protein</topology>
    </subcellularLocation>
</comment>
<dbReference type="Pfam" id="PF23256">
    <property type="entry name" value="CHX17_2nd"/>
    <property type="match status" value="1"/>
</dbReference>
<protein>
    <recommendedName>
        <fullName evidence="17">Cation/H+ exchanger domain-containing protein</fullName>
    </recommendedName>
</protein>
<organism evidence="15 16">
    <name type="scientific">Citrullus colocynthis</name>
    <name type="common">colocynth</name>
    <dbReference type="NCBI Taxonomy" id="252529"/>
    <lineage>
        <taxon>Eukaryota</taxon>
        <taxon>Viridiplantae</taxon>
        <taxon>Streptophyta</taxon>
        <taxon>Embryophyta</taxon>
        <taxon>Tracheophyta</taxon>
        <taxon>Spermatophyta</taxon>
        <taxon>Magnoliopsida</taxon>
        <taxon>eudicotyledons</taxon>
        <taxon>Gunneridae</taxon>
        <taxon>Pentapetalae</taxon>
        <taxon>rosids</taxon>
        <taxon>fabids</taxon>
        <taxon>Cucurbitales</taxon>
        <taxon>Cucurbitaceae</taxon>
        <taxon>Benincaseae</taxon>
        <taxon>Citrullus</taxon>
    </lineage>
</organism>
<accession>A0ABP0YIK3</accession>
<evidence type="ECO:0000256" key="10">
    <source>
        <dbReference type="SAM" id="MobiDB-lite"/>
    </source>
</evidence>
<evidence type="ECO:0000313" key="15">
    <source>
        <dbReference type="EMBL" id="CAK9319480.1"/>
    </source>
</evidence>
<evidence type="ECO:0000256" key="9">
    <source>
        <dbReference type="ARBA" id="ARBA00038341"/>
    </source>
</evidence>
<keyword evidence="7" id="KW-0406">Ion transport</keyword>
<keyword evidence="8 11" id="KW-0472">Membrane</keyword>
<evidence type="ECO:0000259" key="13">
    <source>
        <dbReference type="Pfam" id="PF23256"/>
    </source>
</evidence>
<dbReference type="InterPro" id="IPR050794">
    <property type="entry name" value="CPA2_transporter"/>
</dbReference>
<feature type="transmembrane region" description="Helical" evidence="11">
    <location>
        <begin position="237"/>
        <end position="254"/>
    </location>
</feature>
<feature type="transmembrane region" description="Helical" evidence="11">
    <location>
        <begin position="105"/>
        <end position="126"/>
    </location>
</feature>
<gene>
    <name evidence="15" type="ORF">CITCOLO1_LOCUS11486</name>
</gene>
<evidence type="ECO:0000259" key="12">
    <source>
        <dbReference type="Pfam" id="PF00999"/>
    </source>
</evidence>
<feature type="transmembrane region" description="Helical" evidence="11">
    <location>
        <begin position="210"/>
        <end position="231"/>
    </location>
</feature>
<feature type="transmembrane region" description="Helical" evidence="11">
    <location>
        <begin position="274"/>
        <end position="304"/>
    </location>
</feature>
<dbReference type="EMBL" id="OZ021738">
    <property type="protein sequence ID" value="CAK9319480.1"/>
    <property type="molecule type" value="Genomic_DNA"/>
</dbReference>
<feature type="transmembrane region" description="Helical" evidence="11">
    <location>
        <begin position="77"/>
        <end position="99"/>
    </location>
</feature>
<feature type="transmembrane region" description="Helical" evidence="11">
    <location>
        <begin position="387"/>
        <end position="404"/>
    </location>
</feature>
<evidence type="ECO:0000259" key="14">
    <source>
        <dbReference type="Pfam" id="PF23259"/>
    </source>
</evidence>
<evidence type="ECO:0000313" key="16">
    <source>
        <dbReference type="Proteomes" id="UP001642487"/>
    </source>
</evidence>
<dbReference type="InterPro" id="IPR057290">
    <property type="entry name" value="CHX17_C"/>
</dbReference>
<proteinExistence type="inferred from homology"/>
<comment type="similarity">
    <text evidence="9">Belongs to the monovalent cation:proton antiporter 2 (CPA2) transporter (TC 2.A.37) family. CHX (TC 2.A.37.4) subfamily.</text>
</comment>
<dbReference type="PANTHER" id="PTHR32468:SF74">
    <property type="entry name" value="CATION_H(+) ANTIPORTER 21-RELATED"/>
    <property type="match status" value="1"/>
</dbReference>
<dbReference type="Proteomes" id="UP001642487">
    <property type="component" value="Chromosome 4"/>
</dbReference>
<feature type="domain" description="Cation/H(+) antiporter central" evidence="13">
    <location>
        <begin position="491"/>
        <end position="619"/>
    </location>
</feature>
<keyword evidence="16" id="KW-1185">Reference proteome</keyword>
<evidence type="ECO:0000256" key="8">
    <source>
        <dbReference type="ARBA" id="ARBA00023136"/>
    </source>
</evidence>
<evidence type="ECO:0000256" key="6">
    <source>
        <dbReference type="ARBA" id="ARBA00022989"/>
    </source>
</evidence>
<feature type="domain" description="Cation/H(+) antiporter C-terminal" evidence="14">
    <location>
        <begin position="637"/>
        <end position="796"/>
    </location>
</feature>
<feature type="transmembrane region" description="Helical" evidence="11">
    <location>
        <begin position="138"/>
        <end position="160"/>
    </location>
</feature>
<feature type="region of interest" description="Disordered" evidence="10">
    <location>
        <begin position="852"/>
        <end position="877"/>
    </location>
</feature>
<evidence type="ECO:0000256" key="3">
    <source>
        <dbReference type="ARBA" id="ARBA00022538"/>
    </source>
</evidence>
<sequence>MQWPQPVEYFEKRRYEDHRVVCYNTNITHEGSLWRAENPVASTLPVFALQLCLIIFFSRVLIFVLKPLRQPPIVAEILAGVLMGPSLLGVTDLFSKYIFAWKSLLALETVANLSLVYYIFLVGLELDMAPIVRAGGKSISIALLGILLPIPVGIGLHHLINSNRNKPKMSQASSHGPLFWGISLAATNFPDLSRILSDVKLLHSEIGRTALSAAVITDLCSWVLLVITMSISNVGKYYAVTSTFIFVCMCLFLFRPALKWLIRVSSKDGNYNEFHICFVMTGVVACGLITDACGTHSIVGAFMWGVIMPKGELKDMIMGKVEDLVKSILMPTFFLVTGLRVNCNIISKEADWVLVLLIIFLATSAKIVSTFLVAIFCNMPPREGLTLGSLMNTKGLLALIIISAGRDMQALGRLTFTMMIMCFWVMTALIGPTLAFTYKSIKTSRKNRYRTIQSIKPDTEFRVVACVHSTRNVYGIIHLLGASNPTKQSPLLVFAIHLVELTGRATAMLIVHGQCKASSAKAKVQTDHIINAFDKFESQNNGVTVHSLTAVSPYATMHDDICGIAAEKHVHLIIVPFHKQPTLDGGLEDGNPSIGLVNNNVMANAPCSVAVLVDRGLSATSLTDSNRSNRTQQRFALFFIGGPDDREALAYALRMSEHPGILVTVVRFIPGEEVKEMSIMDFPGEENVEILTTLARAKKEKVIDNNYIENFRLQISSNPSIGYAEVVVNNGDETLKAISTLENEFNMYIVGRSRGMVSPLVSGLSEWSDSPELGVLGDALVTSSFATNVSLLVVQQGDVDADEKGERLNDGGFMGEQFGGEGGWQSPIKKNVDGDFDLFVNQKKNDQECKEEDEEMGKEAHYQPNGAKVYHTTPSKL</sequence>
<feature type="transmembrane region" description="Helical" evidence="11">
    <location>
        <begin position="416"/>
        <end position="438"/>
    </location>
</feature>
<name>A0ABP0YIK3_9ROSI</name>
<dbReference type="Pfam" id="PF23259">
    <property type="entry name" value="CHX17_C"/>
    <property type="match status" value="1"/>
</dbReference>
<feature type="transmembrane region" description="Helical" evidence="11">
    <location>
        <begin position="353"/>
        <end position="375"/>
    </location>
</feature>
<keyword evidence="5" id="KW-0630">Potassium</keyword>
<evidence type="ECO:0000256" key="5">
    <source>
        <dbReference type="ARBA" id="ARBA00022958"/>
    </source>
</evidence>
<dbReference type="Gene3D" id="1.20.1530.20">
    <property type="match status" value="1"/>
</dbReference>
<evidence type="ECO:0000256" key="2">
    <source>
        <dbReference type="ARBA" id="ARBA00022448"/>
    </source>
</evidence>
<feature type="transmembrane region" description="Helical" evidence="11">
    <location>
        <begin position="44"/>
        <end position="65"/>
    </location>
</feature>
<evidence type="ECO:0000256" key="4">
    <source>
        <dbReference type="ARBA" id="ARBA00022692"/>
    </source>
</evidence>
<dbReference type="InterPro" id="IPR006153">
    <property type="entry name" value="Cation/H_exchanger_TM"/>
</dbReference>
<dbReference type="InterPro" id="IPR038770">
    <property type="entry name" value="Na+/solute_symporter_sf"/>
</dbReference>
<keyword evidence="2" id="KW-0813">Transport</keyword>
<dbReference type="Gene3D" id="3.40.50.12370">
    <property type="match status" value="1"/>
</dbReference>
<feature type="transmembrane region" description="Helical" evidence="11">
    <location>
        <begin position="324"/>
        <end position="341"/>
    </location>
</feature>
<evidence type="ECO:0000256" key="7">
    <source>
        <dbReference type="ARBA" id="ARBA00023065"/>
    </source>
</evidence>
<dbReference type="Pfam" id="PF00999">
    <property type="entry name" value="Na_H_Exchanger"/>
    <property type="match status" value="1"/>
</dbReference>
<keyword evidence="6 11" id="KW-1133">Transmembrane helix</keyword>
<evidence type="ECO:0000256" key="11">
    <source>
        <dbReference type="SAM" id="Phobius"/>
    </source>
</evidence>